<evidence type="ECO:0000313" key="7">
    <source>
        <dbReference type="Proteomes" id="UP001221217"/>
    </source>
</evidence>
<evidence type="ECO:0000256" key="5">
    <source>
        <dbReference type="HAMAP-Rule" id="MF_00373"/>
    </source>
</evidence>
<dbReference type="InterPro" id="IPR034704">
    <property type="entry name" value="Ribosomal_bL28/bL31-like_sf"/>
</dbReference>
<gene>
    <name evidence="5 6" type="primary">rpmB</name>
    <name evidence="6" type="ORF">PQJ61_14570</name>
</gene>
<dbReference type="Proteomes" id="UP001221217">
    <property type="component" value="Unassembled WGS sequence"/>
</dbReference>
<organism evidence="6 7">
    <name type="scientific">Candidatus Thalassospirochaeta sargassi</name>
    <dbReference type="NCBI Taxonomy" id="3119039"/>
    <lineage>
        <taxon>Bacteria</taxon>
        <taxon>Pseudomonadati</taxon>
        <taxon>Spirochaetota</taxon>
        <taxon>Spirochaetia</taxon>
        <taxon>Spirochaetales</taxon>
        <taxon>Spirochaetaceae</taxon>
        <taxon>Candidatus Thalassospirochaeta</taxon>
    </lineage>
</organism>
<dbReference type="AlphaFoldDB" id="A0AAJ1MLL4"/>
<keyword evidence="3 5" id="KW-0687">Ribonucleoprotein</keyword>
<dbReference type="Gene3D" id="2.20.150.30">
    <property type="match status" value="1"/>
</dbReference>
<evidence type="ECO:0000256" key="2">
    <source>
        <dbReference type="ARBA" id="ARBA00022980"/>
    </source>
</evidence>
<proteinExistence type="inferred from homology"/>
<dbReference type="PANTHER" id="PTHR39080">
    <property type="entry name" value="50S RIBOSOMAL PROTEIN L28"/>
    <property type="match status" value="1"/>
</dbReference>
<dbReference type="InterPro" id="IPR026569">
    <property type="entry name" value="Ribosomal_bL28"/>
</dbReference>
<dbReference type="GO" id="GO:0005840">
    <property type="term" value="C:ribosome"/>
    <property type="evidence" value="ECO:0007669"/>
    <property type="project" value="UniProtKB-KW"/>
</dbReference>
<dbReference type="InterPro" id="IPR001383">
    <property type="entry name" value="Ribosomal_bL28_bact-type"/>
</dbReference>
<dbReference type="SUPFAM" id="SSF143800">
    <property type="entry name" value="L28p-like"/>
    <property type="match status" value="1"/>
</dbReference>
<comment type="similarity">
    <text evidence="1 5">Belongs to the bacterial ribosomal protein bL28 family.</text>
</comment>
<comment type="caution">
    <text evidence="6">The sequence shown here is derived from an EMBL/GenBank/DDBJ whole genome shotgun (WGS) entry which is preliminary data.</text>
</comment>
<dbReference type="GO" id="GO:0003735">
    <property type="term" value="F:structural constituent of ribosome"/>
    <property type="evidence" value="ECO:0007669"/>
    <property type="project" value="InterPro"/>
</dbReference>
<reference evidence="6 7" key="1">
    <citation type="submission" date="2022-12" db="EMBL/GenBank/DDBJ databases">
        <title>Metagenome assembled genome from gulf of manar.</title>
        <authorList>
            <person name="Kohli P."/>
            <person name="Pk S."/>
            <person name="Venkata Ramana C."/>
            <person name="Sasikala C."/>
        </authorList>
    </citation>
    <scope>NUCLEOTIDE SEQUENCE [LARGE SCALE GENOMIC DNA]</scope>
    <source>
        <strain evidence="6">JB008</strain>
    </source>
</reference>
<name>A0AAJ1MLL4_9SPIO</name>
<dbReference type="NCBIfam" id="TIGR00009">
    <property type="entry name" value="L28"/>
    <property type="match status" value="1"/>
</dbReference>
<dbReference type="Gene3D" id="2.30.170.40">
    <property type="entry name" value="Ribosomal protein L28/L24"/>
    <property type="match status" value="1"/>
</dbReference>
<evidence type="ECO:0000256" key="3">
    <source>
        <dbReference type="ARBA" id="ARBA00023274"/>
    </source>
</evidence>
<protein>
    <recommendedName>
        <fullName evidence="4 5">Large ribosomal subunit protein bL28</fullName>
    </recommendedName>
</protein>
<evidence type="ECO:0000256" key="4">
    <source>
        <dbReference type="ARBA" id="ARBA00035174"/>
    </source>
</evidence>
<accession>A0AAJ1MLL4</accession>
<evidence type="ECO:0000313" key="6">
    <source>
        <dbReference type="EMBL" id="MDC7227986.1"/>
    </source>
</evidence>
<dbReference type="InterPro" id="IPR050096">
    <property type="entry name" value="Bacterial_rp_bL28"/>
</dbReference>
<dbReference type="PANTHER" id="PTHR39080:SF1">
    <property type="entry name" value="LARGE RIBOSOMAL SUBUNIT PROTEIN BL28A"/>
    <property type="match status" value="1"/>
</dbReference>
<keyword evidence="2 5" id="KW-0689">Ribosomal protein</keyword>
<dbReference type="EMBL" id="JAQQAL010000037">
    <property type="protein sequence ID" value="MDC7227986.1"/>
    <property type="molecule type" value="Genomic_DNA"/>
</dbReference>
<dbReference type="GO" id="GO:1990904">
    <property type="term" value="C:ribonucleoprotein complex"/>
    <property type="evidence" value="ECO:0007669"/>
    <property type="project" value="UniProtKB-KW"/>
</dbReference>
<evidence type="ECO:0000256" key="1">
    <source>
        <dbReference type="ARBA" id="ARBA00008760"/>
    </source>
</evidence>
<dbReference type="HAMAP" id="MF_00373">
    <property type="entry name" value="Ribosomal_bL28"/>
    <property type="match status" value="1"/>
</dbReference>
<dbReference type="InterPro" id="IPR037147">
    <property type="entry name" value="Ribosomal_bL28_sf"/>
</dbReference>
<dbReference type="GO" id="GO:0006412">
    <property type="term" value="P:translation"/>
    <property type="evidence" value="ECO:0007669"/>
    <property type="project" value="UniProtKB-UniRule"/>
</dbReference>
<sequence>MARKCDICGKGTVAGNNVSHAHNKTRRVWKPNLIKMQAMIDGKKKTIKICTRCLRSGKVQKAV</sequence>
<dbReference type="Pfam" id="PF00830">
    <property type="entry name" value="Ribosomal_L28"/>
    <property type="match status" value="1"/>
</dbReference>